<dbReference type="CDD" id="cd00200">
    <property type="entry name" value="WD40"/>
    <property type="match status" value="1"/>
</dbReference>
<protein>
    <recommendedName>
        <fullName evidence="6">Guanine nucleotide-binding protein subunit beta-like protein</fullName>
    </recommendedName>
</protein>
<feature type="repeat" description="WD" evidence="3">
    <location>
        <begin position="227"/>
        <end position="268"/>
    </location>
</feature>
<evidence type="ECO:0000313" key="5">
    <source>
        <dbReference type="Proteomes" id="UP001189429"/>
    </source>
</evidence>
<evidence type="ECO:0008006" key="6">
    <source>
        <dbReference type="Google" id="ProtNLM"/>
    </source>
</evidence>
<dbReference type="SUPFAM" id="SSF50978">
    <property type="entry name" value="WD40 repeat-like"/>
    <property type="match status" value="1"/>
</dbReference>
<dbReference type="InterPro" id="IPR019775">
    <property type="entry name" value="WD40_repeat_CS"/>
</dbReference>
<comment type="caution">
    <text evidence="4">The sequence shown here is derived from an EMBL/GenBank/DDBJ whole genome shotgun (WGS) entry which is preliminary data.</text>
</comment>
<proteinExistence type="predicted"/>
<dbReference type="InterPro" id="IPR001680">
    <property type="entry name" value="WD40_rpt"/>
</dbReference>
<evidence type="ECO:0000256" key="2">
    <source>
        <dbReference type="ARBA" id="ARBA00022737"/>
    </source>
</evidence>
<dbReference type="Pfam" id="PF00400">
    <property type="entry name" value="WD40"/>
    <property type="match status" value="5"/>
</dbReference>
<dbReference type="PROSITE" id="PS50294">
    <property type="entry name" value="WD_REPEATS_REGION"/>
    <property type="match status" value="4"/>
</dbReference>
<dbReference type="PANTHER" id="PTHR44156">
    <property type="entry name" value="SUPERNUMERARY LIMBS, ISOFORM B-RELATED"/>
    <property type="match status" value="1"/>
</dbReference>
<dbReference type="PROSITE" id="PS00678">
    <property type="entry name" value="WD_REPEATS_1"/>
    <property type="match status" value="4"/>
</dbReference>
<gene>
    <name evidence="4" type="ORF">PCOR1329_LOCUS80595</name>
</gene>
<dbReference type="Gene3D" id="2.130.10.10">
    <property type="entry name" value="YVTN repeat-like/Quinoprotein amine dehydrogenase"/>
    <property type="match status" value="2"/>
</dbReference>
<dbReference type="PROSITE" id="PS50082">
    <property type="entry name" value="WD_REPEATS_2"/>
    <property type="match status" value="5"/>
</dbReference>
<name>A0ABN9Y1B9_9DINO</name>
<feature type="repeat" description="WD" evidence="3">
    <location>
        <begin position="275"/>
        <end position="308"/>
    </location>
</feature>
<accession>A0ABN9Y1B9</accession>
<dbReference type="InterPro" id="IPR053299">
    <property type="entry name" value="ASTRA_WD_repeat"/>
</dbReference>
<dbReference type="InterPro" id="IPR020472">
    <property type="entry name" value="WD40_PAC1"/>
</dbReference>
<dbReference type="PRINTS" id="PR00320">
    <property type="entry name" value="GPROTEINBRPT"/>
</dbReference>
<feature type="repeat" description="WD" evidence="3">
    <location>
        <begin position="185"/>
        <end position="226"/>
    </location>
</feature>
<keyword evidence="5" id="KW-1185">Reference proteome</keyword>
<feature type="repeat" description="WD" evidence="3">
    <location>
        <begin position="143"/>
        <end position="184"/>
    </location>
</feature>
<dbReference type="InterPro" id="IPR015943">
    <property type="entry name" value="WD40/YVTN_repeat-like_dom_sf"/>
</dbReference>
<evidence type="ECO:0000313" key="4">
    <source>
        <dbReference type="EMBL" id="CAK0904642.1"/>
    </source>
</evidence>
<feature type="repeat" description="WD" evidence="3">
    <location>
        <begin position="69"/>
        <end position="110"/>
    </location>
</feature>
<keyword evidence="2" id="KW-0677">Repeat</keyword>
<organism evidence="4 5">
    <name type="scientific">Prorocentrum cordatum</name>
    <dbReference type="NCBI Taxonomy" id="2364126"/>
    <lineage>
        <taxon>Eukaryota</taxon>
        <taxon>Sar</taxon>
        <taxon>Alveolata</taxon>
        <taxon>Dinophyceae</taxon>
        <taxon>Prorocentrales</taxon>
        <taxon>Prorocentraceae</taxon>
        <taxon>Prorocentrum</taxon>
    </lineage>
</organism>
<sequence length="332" mass="36398">MRAVRSSAPRKQALGAQRLFVTLVRVRRQLVLSGRPVWFMLIGAWLFEGSRDHRLILWDLERAECVRELEGHGGAVQCAAVHWGSKRALSGGHDGSLQLWDLESGSALRTYRYSGRSGCGACTADWDVGLWNLHHAVHAVAELRGHEDLVQCVSLHVASLRAASGSDDCTVRIWCLRRGAAQQELRGHRSGVHCLAVDWEADRALSGSHDGSLVLWDLGRGAELRRFQANGGWVRCVSVDWRGLRALSGSEDGKLRLWDLRGGEPAGASQQPQELAGHSGAVQCVCADWDQHRAVSGSDDCSLLVWDLGARRADGLLRGHRSSIRSVAAMWS</sequence>
<dbReference type="InterPro" id="IPR036322">
    <property type="entry name" value="WD40_repeat_dom_sf"/>
</dbReference>
<dbReference type="SMART" id="SM00320">
    <property type="entry name" value="WD40"/>
    <property type="match status" value="5"/>
</dbReference>
<evidence type="ECO:0000256" key="1">
    <source>
        <dbReference type="ARBA" id="ARBA00022574"/>
    </source>
</evidence>
<reference evidence="4" key="1">
    <citation type="submission" date="2023-10" db="EMBL/GenBank/DDBJ databases">
        <authorList>
            <person name="Chen Y."/>
            <person name="Shah S."/>
            <person name="Dougan E. K."/>
            <person name="Thang M."/>
            <person name="Chan C."/>
        </authorList>
    </citation>
    <scope>NUCLEOTIDE SEQUENCE [LARGE SCALE GENOMIC DNA]</scope>
</reference>
<dbReference type="Proteomes" id="UP001189429">
    <property type="component" value="Unassembled WGS sequence"/>
</dbReference>
<evidence type="ECO:0000256" key="3">
    <source>
        <dbReference type="PROSITE-ProRule" id="PRU00221"/>
    </source>
</evidence>
<dbReference type="EMBL" id="CAUYUJ010021433">
    <property type="protein sequence ID" value="CAK0904642.1"/>
    <property type="molecule type" value="Genomic_DNA"/>
</dbReference>
<keyword evidence="1 3" id="KW-0853">WD repeat</keyword>